<protein>
    <submittedName>
        <fullName evidence="3">Unannotated protein</fullName>
    </submittedName>
</protein>
<evidence type="ECO:0000313" key="3">
    <source>
        <dbReference type="EMBL" id="CAB4581436.1"/>
    </source>
</evidence>
<organism evidence="3">
    <name type="scientific">freshwater metagenome</name>
    <dbReference type="NCBI Taxonomy" id="449393"/>
    <lineage>
        <taxon>unclassified sequences</taxon>
        <taxon>metagenomes</taxon>
        <taxon>ecological metagenomes</taxon>
    </lineage>
</organism>
<keyword evidence="1" id="KW-0677">Repeat</keyword>
<name>A0A6J6EZ92_9ZZZZ</name>
<dbReference type="PROSITE" id="PS50088">
    <property type="entry name" value="ANK_REPEAT"/>
    <property type="match status" value="1"/>
</dbReference>
<proteinExistence type="predicted"/>
<dbReference type="Gene3D" id="1.25.40.20">
    <property type="entry name" value="Ankyrin repeat-containing domain"/>
    <property type="match status" value="2"/>
</dbReference>
<reference evidence="3" key="1">
    <citation type="submission" date="2020-05" db="EMBL/GenBank/DDBJ databases">
        <authorList>
            <person name="Chiriac C."/>
            <person name="Salcher M."/>
            <person name="Ghai R."/>
            <person name="Kavagutti S V."/>
        </authorList>
    </citation>
    <scope>NUCLEOTIDE SEQUENCE</scope>
</reference>
<dbReference type="InterPro" id="IPR036770">
    <property type="entry name" value="Ankyrin_rpt-contain_sf"/>
</dbReference>
<evidence type="ECO:0000256" key="1">
    <source>
        <dbReference type="ARBA" id="ARBA00022737"/>
    </source>
</evidence>
<dbReference type="AlphaFoldDB" id="A0A6J6EZ92"/>
<accession>A0A6J6EZ92</accession>
<gene>
    <name evidence="3" type="ORF">UFOPK1726_00953</name>
</gene>
<dbReference type="Pfam" id="PF12796">
    <property type="entry name" value="Ank_2"/>
    <property type="match status" value="2"/>
</dbReference>
<dbReference type="EMBL" id="CAEZTT010000119">
    <property type="protein sequence ID" value="CAB4581436.1"/>
    <property type="molecule type" value="Genomic_DNA"/>
</dbReference>
<evidence type="ECO:0000256" key="2">
    <source>
        <dbReference type="ARBA" id="ARBA00023043"/>
    </source>
</evidence>
<dbReference type="PROSITE" id="PS50297">
    <property type="entry name" value="ANK_REP_REGION"/>
    <property type="match status" value="1"/>
</dbReference>
<dbReference type="SMART" id="SM00248">
    <property type="entry name" value="ANK"/>
    <property type="match status" value="6"/>
</dbReference>
<dbReference type="SUPFAM" id="SSF48403">
    <property type="entry name" value="Ankyrin repeat"/>
    <property type="match status" value="1"/>
</dbReference>
<sequence length="376" mass="41781">MSILIDFIKSCAIGECNTLLESGYNVNEYIICNMPSGITTPIIEAILTSTDQICALLLKFGANPNVKHYTGFTPLEFAVRRGLYTKCKILLENGADANDNSLYYICSSEGIDKPTTLKIMSVLLEHGANPNGLGPKSEISCSCLAAAASQYYEDDAEEMCMLLLRSGADVNKPGAGNWTALMKAAYHHHPRLCELFIRLGASVHQTNKRNITPLIAAMLFGKKARDLDHKRYVICNLLLKYGADVNTVDTSGSTALTEISAGGDFNTCRLLLENGAYLHFISGELHYNSFPLHLLVTGGDIVDDKKYHDTYCLFRQYGARITEINLNLLFNGRPYSGMWKHSEYFAKVQKFIEKDFDETVTFDRRSSLLALYVADD</sequence>
<dbReference type="InterPro" id="IPR002110">
    <property type="entry name" value="Ankyrin_rpt"/>
</dbReference>
<dbReference type="PANTHER" id="PTHR24198:SF165">
    <property type="entry name" value="ANKYRIN REPEAT-CONTAINING PROTEIN-RELATED"/>
    <property type="match status" value="1"/>
</dbReference>
<dbReference type="PANTHER" id="PTHR24198">
    <property type="entry name" value="ANKYRIN REPEAT AND PROTEIN KINASE DOMAIN-CONTAINING PROTEIN"/>
    <property type="match status" value="1"/>
</dbReference>
<keyword evidence="2" id="KW-0040">ANK repeat</keyword>